<organism evidence="1 2">
    <name type="scientific">Succiniclasticum ruminis DSM 9236</name>
    <dbReference type="NCBI Taxonomy" id="1123323"/>
    <lineage>
        <taxon>Bacteria</taxon>
        <taxon>Bacillati</taxon>
        <taxon>Bacillota</taxon>
        <taxon>Negativicutes</taxon>
        <taxon>Acidaminococcales</taxon>
        <taxon>Acidaminococcaceae</taxon>
        <taxon>Succiniclasticum</taxon>
    </lineage>
</organism>
<dbReference type="EMBL" id="FONL01000017">
    <property type="protein sequence ID" value="SFE75784.1"/>
    <property type="molecule type" value="Genomic_DNA"/>
</dbReference>
<evidence type="ECO:0000313" key="2">
    <source>
        <dbReference type="Proteomes" id="UP000198896"/>
    </source>
</evidence>
<dbReference type="RefSeq" id="WP_177206000.1">
    <property type="nucleotide sequence ID" value="NZ_FONL01000017.1"/>
</dbReference>
<gene>
    <name evidence="1" type="ORF">SAMN05216245_11714</name>
</gene>
<keyword evidence="2" id="KW-1185">Reference proteome</keyword>
<name>A0A1I2D5J5_9FIRM</name>
<evidence type="ECO:0000313" key="1">
    <source>
        <dbReference type="EMBL" id="SFE75784.1"/>
    </source>
</evidence>
<protein>
    <submittedName>
        <fullName evidence="1">Uncharacterized protein</fullName>
    </submittedName>
</protein>
<sequence length="223" mass="26057">MMISPETYYEDNLKGKSAGELFREIQSLKREIKRLIKIAESNDVLSEKMCEPSPLTQIKVNREYLERAKIAYAEVGGEYKPTKAEMKGQEFNESLRLMKKFEFEYGGFFNGYETRSYTIVGEKVLLDLRHSFRQKPFDFPVYEPVTKENFLEGLAELHIGEWKKNYASPMLDGTQWSIDIEYEGNRKPVHIYGSNSFPYNFDDLLEFLGVDDQEYLDDDGDEV</sequence>
<accession>A0A1I2D5J5</accession>
<dbReference type="AlphaFoldDB" id="A0A1I2D5J5"/>
<dbReference type="STRING" id="1123323.SAMN05216245_11714"/>
<reference evidence="1 2" key="1">
    <citation type="submission" date="2016-10" db="EMBL/GenBank/DDBJ databases">
        <authorList>
            <person name="de Groot N.N."/>
        </authorList>
    </citation>
    <scope>NUCLEOTIDE SEQUENCE [LARGE SCALE GENOMIC DNA]</scope>
    <source>
        <strain evidence="1 2">DSM 9236</strain>
    </source>
</reference>
<proteinExistence type="predicted"/>
<dbReference type="Proteomes" id="UP000198896">
    <property type="component" value="Unassembled WGS sequence"/>
</dbReference>